<evidence type="ECO:0008006" key="3">
    <source>
        <dbReference type="Google" id="ProtNLM"/>
    </source>
</evidence>
<comment type="caution">
    <text evidence="1">The sequence shown here is derived from an EMBL/GenBank/DDBJ whole genome shotgun (WGS) entry which is preliminary data.</text>
</comment>
<protein>
    <recommendedName>
        <fullName evidence="3">Ankyrin repeat-containing protein</fullName>
    </recommendedName>
</protein>
<dbReference type="EMBL" id="NAJO01000117">
    <property type="protein sequence ID" value="OQN95268.1"/>
    <property type="molecule type" value="Genomic_DNA"/>
</dbReference>
<sequence length="176" mass="19358">MADSALEAAEASDLVALKEELDDSPSPDLGEVGIYAKMDQIVCAAAHSRHAGMVTWLLESRFPTYVPRLQAHLAAIQGGPDVYDVFLQKWPHLINYELGHNGNPIGLSVLDNDMPMVKFVLGKGVDPNTAQYGHRQFNKPENFPTWCAHVDKDVIDLLVGHGLKVTETPEQESRDA</sequence>
<evidence type="ECO:0000313" key="2">
    <source>
        <dbReference type="Proteomes" id="UP000192596"/>
    </source>
</evidence>
<reference evidence="2" key="1">
    <citation type="submission" date="2017-03" db="EMBL/GenBank/DDBJ databases">
        <title>Genomes of endolithic fungi from Antarctica.</title>
        <authorList>
            <person name="Coleine C."/>
            <person name="Masonjones S."/>
            <person name="Stajich J.E."/>
        </authorList>
    </citation>
    <scope>NUCLEOTIDE SEQUENCE [LARGE SCALE GENOMIC DNA]</scope>
    <source>
        <strain evidence="2">CCFEE 5527</strain>
    </source>
</reference>
<dbReference type="InParanoid" id="A0A1V8S7S2"/>
<dbReference type="Proteomes" id="UP000192596">
    <property type="component" value="Unassembled WGS sequence"/>
</dbReference>
<accession>A0A1V8S7S2</accession>
<gene>
    <name evidence="1" type="ORF">B0A48_18565</name>
</gene>
<organism evidence="1 2">
    <name type="scientific">Cryoendolithus antarcticus</name>
    <dbReference type="NCBI Taxonomy" id="1507870"/>
    <lineage>
        <taxon>Eukaryota</taxon>
        <taxon>Fungi</taxon>
        <taxon>Dikarya</taxon>
        <taxon>Ascomycota</taxon>
        <taxon>Pezizomycotina</taxon>
        <taxon>Dothideomycetes</taxon>
        <taxon>Dothideomycetidae</taxon>
        <taxon>Cladosporiales</taxon>
        <taxon>Cladosporiaceae</taxon>
        <taxon>Cryoendolithus</taxon>
    </lineage>
</organism>
<dbReference type="InterPro" id="IPR036770">
    <property type="entry name" value="Ankyrin_rpt-contain_sf"/>
</dbReference>
<proteinExistence type="predicted"/>
<keyword evidence="2" id="KW-1185">Reference proteome</keyword>
<evidence type="ECO:0000313" key="1">
    <source>
        <dbReference type="EMBL" id="OQN95268.1"/>
    </source>
</evidence>
<dbReference type="AlphaFoldDB" id="A0A1V8S7S2"/>
<name>A0A1V8S7S2_9PEZI</name>
<dbReference type="Gene3D" id="1.25.40.20">
    <property type="entry name" value="Ankyrin repeat-containing domain"/>
    <property type="match status" value="1"/>
</dbReference>
<dbReference type="SUPFAM" id="SSF48403">
    <property type="entry name" value="Ankyrin repeat"/>
    <property type="match status" value="1"/>
</dbReference>
<dbReference type="OrthoDB" id="426293at2759"/>